<reference evidence="1" key="1">
    <citation type="journal article" date="2020" name="Nature">
        <title>Giant virus diversity and host interactions through global metagenomics.</title>
        <authorList>
            <person name="Schulz F."/>
            <person name="Roux S."/>
            <person name="Paez-Espino D."/>
            <person name="Jungbluth S."/>
            <person name="Walsh D.A."/>
            <person name="Denef V.J."/>
            <person name="McMahon K.D."/>
            <person name="Konstantinidis K.T."/>
            <person name="Eloe-Fadrosh E.A."/>
            <person name="Kyrpides N.C."/>
            <person name="Woyke T."/>
        </authorList>
    </citation>
    <scope>NUCLEOTIDE SEQUENCE</scope>
    <source>
        <strain evidence="1">GVMAG-M-3300020192-26</strain>
    </source>
</reference>
<name>A0A6C0C9M9_9ZZZZ</name>
<dbReference type="EMBL" id="MN739356">
    <property type="protein sequence ID" value="QHT00520.1"/>
    <property type="molecule type" value="Genomic_DNA"/>
</dbReference>
<sequence>MSHWGLTRWSYGIYEYVNRYMCCADVDDNDRAFINKNVTTDCCCIFEMGNTDANNPILGIACLPMMIVTHMVSFPVACCSPEQYMCYGTESDEQMDELTKKNRLSRFDVIRKKKEHVDENYNRIYLELNDEERIMVNKMYGNRS</sequence>
<accession>A0A6C0C9M9</accession>
<dbReference type="AlphaFoldDB" id="A0A6C0C9M9"/>
<proteinExistence type="predicted"/>
<evidence type="ECO:0000313" key="1">
    <source>
        <dbReference type="EMBL" id="QHT00520.1"/>
    </source>
</evidence>
<protein>
    <submittedName>
        <fullName evidence="1">Uncharacterized protein</fullName>
    </submittedName>
</protein>
<organism evidence="1">
    <name type="scientific">viral metagenome</name>
    <dbReference type="NCBI Taxonomy" id="1070528"/>
    <lineage>
        <taxon>unclassified sequences</taxon>
        <taxon>metagenomes</taxon>
        <taxon>organismal metagenomes</taxon>
    </lineage>
</organism>